<accession>A0AAE0ZFG3</accession>
<dbReference type="AlphaFoldDB" id="A0AAE0ZFG3"/>
<keyword evidence="2" id="KW-1185">Reference proteome</keyword>
<gene>
    <name evidence="1" type="ORF">RRG08_049517</name>
</gene>
<proteinExistence type="predicted"/>
<protein>
    <submittedName>
        <fullName evidence="1">Uncharacterized protein</fullName>
    </submittedName>
</protein>
<name>A0AAE0ZFG3_9GAST</name>
<reference evidence="1" key="1">
    <citation type="journal article" date="2023" name="G3 (Bethesda)">
        <title>A reference genome for the long-term kleptoplast-retaining sea slug Elysia crispata morphotype clarki.</title>
        <authorList>
            <person name="Eastman K.E."/>
            <person name="Pendleton A.L."/>
            <person name="Shaikh M.A."/>
            <person name="Suttiyut T."/>
            <person name="Ogas R."/>
            <person name="Tomko P."/>
            <person name="Gavelis G."/>
            <person name="Widhalm J.R."/>
            <person name="Wisecaver J.H."/>
        </authorList>
    </citation>
    <scope>NUCLEOTIDE SEQUENCE</scope>
    <source>
        <strain evidence="1">ECLA1</strain>
    </source>
</reference>
<sequence length="217" mass="23951">MGRRMVVRLVWDVAAKQPGPGIPGSPRTLAEWGAARPCDSEAFRLIDQSIRNRSSTRAGSPEHVVRATEPKFHQFTPVTLLACPLPKQTSTRTCRLTDLPRLSSQWFETPPARERSECRVGETQTACSIVPHCRPLPRQSLPLSYREGATIIRIMSGSQKVTDLPTMAGVSSGKFLRSAMMNKTYSDLASSSSLLLSSGASQADRELPIVRCRRARF</sequence>
<comment type="caution">
    <text evidence="1">The sequence shown here is derived from an EMBL/GenBank/DDBJ whole genome shotgun (WGS) entry which is preliminary data.</text>
</comment>
<dbReference type="EMBL" id="JAWDGP010004092">
    <property type="protein sequence ID" value="KAK3767961.1"/>
    <property type="molecule type" value="Genomic_DNA"/>
</dbReference>
<evidence type="ECO:0000313" key="1">
    <source>
        <dbReference type="EMBL" id="KAK3767961.1"/>
    </source>
</evidence>
<evidence type="ECO:0000313" key="2">
    <source>
        <dbReference type="Proteomes" id="UP001283361"/>
    </source>
</evidence>
<organism evidence="1 2">
    <name type="scientific">Elysia crispata</name>
    <name type="common">lettuce slug</name>
    <dbReference type="NCBI Taxonomy" id="231223"/>
    <lineage>
        <taxon>Eukaryota</taxon>
        <taxon>Metazoa</taxon>
        <taxon>Spiralia</taxon>
        <taxon>Lophotrochozoa</taxon>
        <taxon>Mollusca</taxon>
        <taxon>Gastropoda</taxon>
        <taxon>Heterobranchia</taxon>
        <taxon>Euthyneura</taxon>
        <taxon>Panpulmonata</taxon>
        <taxon>Sacoglossa</taxon>
        <taxon>Placobranchoidea</taxon>
        <taxon>Plakobranchidae</taxon>
        <taxon>Elysia</taxon>
    </lineage>
</organism>
<dbReference type="Proteomes" id="UP001283361">
    <property type="component" value="Unassembled WGS sequence"/>
</dbReference>